<accession>A0A6G1L9J1</accession>
<feature type="region of interest" description="Disordered" evidence="1">
    <location>
        <begin position="1"/>
        <end position="101"/>
    </location>
</feature>
<reference evidence="2" key="1">
    <citation type="journal article" date="2020" name="Stud. Mycol.">
        <title>101 Dothideomycetes genomes: a test case for predicting lifestyles and emergence of pathogens.</title>
        <authorList>
            <person name="Haridas S."/>
            <person name="Albert R."/>
            <person name="Binder M."/>
            <person name="Bloem J."/>
            <person name="Labutti K."/>
            <person name="Salamov A."/>
            <person name="Andreopoulos B."/>
            <person name="Baker S."/>
            <person name="Barry K."/>
            <person name="Bills G."/>
            <person name="Bluhm B."/>
            <person name="Cannon C."/>
            <person name="Castanera R."/>
            <person name="Culley D."/>
            <person name="Daum C."/>
            <person name="Ezra D."/>
            <person name="Gonzalez J."/>
            <person name="Henrissat B."/>
            <person name="Kuo A."/>
            <person name="Liang C."/>
            <person name="Lipzen A."/>
            <person name="Lutzoni F."/>
            <person name="Magnuson J."/>
            <person name="Mondo S."/>
            <person name="Nolan M."/>
            <person name="Ohm R."/>
            <person name="Pangilinan J."/>
            <person name="Park H.-J."/>
            <person name="Ramirez L."/>
            <person name="Alfaro M."/>
            <person name="Sun H."/>
            <person name="Tritt A."/>
            <person name="Yoshinaga Y."/>
            <person name="Zwiers L.-H."/>
            <person name="Turgeon B."/>
            <person name="Goodwin S."/>
            <person name="Spatafora J."/>
            <person name="Crous P."/>
            <person name="Grigoriev I."/>
        </authorList>
    </citation>
    <scope>NUCLEOTIDE SEQUENCE</scope>
    <source>
        <strain evidence="2">CBS 116005</strain>
    </source>
</reference>
<evidence type="ECO:0000313" key="2">
    <source>
        <dbReference type="EMBL" id="KAF2769601.1"/>
    </source>
</evidence>
<evidence type="ECO:0000313" key="3">
    <source>
        <dbReference type="Proteomes" id="UP000799436"/>
    </source>
</evidence>
<feature type="region of interest" description="Disordered" evidence="1">
    <location>
        <begin position="163"/>
        <end position="184"/>
    </location>
</feature>
<evidence type="ECO:0000256" key="1">
    <source>
        <dbReference type="SAM" id="MobiDB-lite"/>
    </source>
</evidence>
<feature type="region of interest" description="Disordered" evidence="1">
    <location>
        <begin position="202"/>
        <end position="250"/>
    </location>
</feature>
<feature type="region of interest" description="Disordered" evidence="1">
    <location>
        <begin position="301"/>
        <end position="386"/>
    </location>
</feature>
<sequence length="386" mass="43195">MPPPFTRPRRDIHEAQGSTQIAGNRSSSRPSFRVYEDGILHLPEPSQPQRSHAIPRPPASDWNSRALPLRPSPRPSGTAEHMSFESHQSSTQPALSHQDPLMQSSARIGLPVRAREPPFEAPQSRISLYTSNYGTVAEQERDMVRQPLQELSPSFLNTQLYERSPSSHYHQSSTATAPSVRQSDQARASVISPFFSRSTASYPARTLPASRTLDAGPRHSSPRRSPQMARPNPSYMVPSSRQHHSADQQSHASINFLPSDQRSHVANYQPLFRRPPQRSQALLHANWSSQTHRNEQGLFDRGHILPKEPPPLSRPPATSQRTRVSLAPNMRPASLRNGQEQLLLQIPGVRGGSRPLRSRQQSRAGPLHDEPRSLFSESGGRRSVRR</sequence>
<dbReference type="EMBL" id="ML995832">
    <property type="protein sequence ID" value="KAF2769601.1"/>
    <property type="molecule type" value="Genomic_DNA"/>
</dbReference>
<feature type="compositionally biased region" description="Polar residues" evidence="1">
    <location>
        <begin position="85"/>
        <end position="101"/>
    </location>
</feature>
<dbReference type="AlphaFoldDB" id="A0A6G1L9J1"/>
<name>A0A6G1L9J1_9PEZI</name>
<keyword evidence="3" id="KW-1185">Reference proteome</keyword>
<gene>
    <name evidence="2" type="ORF">EJ03DRAFT_89676</name>
</gene>
<protein>
    <submittedName>
        <fullName evidence="2">Uncharacterized protein</fullName>
    </submittedName>
</protein>
<organism evidence="2 3">
    <name type="scientific">Teratosphaeria nubilosa</name>
    <dbReference type="NCBI Taxonomy" id="161662"/>
    <lineage>
        <taxon>Eukaryota</taxon>
        <taxon>Fungi</taxon>
        <taxon>Dikarya</taxon>
        <taxon>Ascomycota</taxon>
        <taxon>Pezizomycotina</taxon>
        <taxon>Dothideomycetes</taxon>
        <taxon>Dothideomycetidae</taxon>
        <taxon>Mycosphaerellales</taxon>
        <taxon>Teratosphaeriaceae</taxon>
        <taxon>Teratosphaeria</taxon>
    </lineage>
</organism>
<proteinExistence type="predicted"/>
<dbReference type="Proteomes" id="UP000799436">
    <property type="component" value="Unassembled WGS sequence"/>
</dbReference>
<feature type="compositionally biased region" description="Polar residues" evidence="1">
    <location>
        <begin position="16"/>
        <end position="30"/>
    </location>
</feature>